<dbReference type="InterPro" id="IPR032678">
    <property type="entry name" value="tRNA-synt_1_cat_dom"/>
</dbReference>
<organism evidence="13 14">
    <name type="scientific">Kwoniella dendrophila CBS 6074</name>
    <dbReference type="NCBI Taxonomy" id="1295534"/>
    <lineage>
        <taxon>Eukaryota</taxon>
        <taxon>Fungi</taxon>
        <taxon>Dikarya</taxon>
        <taxon>Basidiomycota</taxon>
        <taxon>Agaricomycotina</taxon>
        <taxon>Tremellomycetes</taxon>
        <taxon>Tremellales</taxon>
        <taxon>Cryptococcaceae</taxon>
        <taxon>Kwoniella</taxon>
    </lineage>
</organism>
<dbReference type="EMBL" id="CP144098">
    <property type="protein sequence ID" value="WWC85317.1"/>
    <property type="molecule type" value="Genomic_DNA"/>
</dbReference>
<evidence type="ECO:0000256" key="1">
    <source>
        <dbReference type="ARBA" id="ARBA00001947"/>
    </source>
</evidence>
<dbReference type="NCBIfam" id="TIGR00435">
    <property type="entry name" value="cysS"/>
    <property type="match status" value="1"/>
</dbReference>
<keyword evidence="4" id="KW-0479">Metal-binding</keyword>
<comment type="cofactor">
    <cofactor evidence="1">
        <name>Zn(2+)</name>
        <dbReference type="ChEBI" id="CHEBI:29105"/>
    </cofactor>
</comment>
<evidence type="ECO:0000256" key="9">
    <source>
        <dbReference type="ARBA" id="ARBA00023146"/>
    </source>
</evidence>
<dbReference type="InterPro" id="IPR014729">
    <property type="entry name" value="Rossmann-like_a/b/a_fold"/>
</dbReference>
<dbReference type="Pfam" id="PF01406">
    <property type="entry name" value="tRNA-synt_1e"/>
    <property type="match status" value="1"/>
</dbReference>
<dbReference type="RefSeq" id="XP_066072080.1">
    <property type="nucleotide sequence ID" value="XM_066215983.1"/>
</dbReference>
<evidence type="ECO:0000256" key="7">
    <source>
        <dbReference type="ARBA" id="ARBA00022840"/>
    </source>
</evidence>
<dbReference type="EC" id="6.1.1.16" evidence="2"/>
<dbReference type="GO" id="GO:0005524">
    <property type="term" value="F:ATP binding"/>
    <property type="evidence" value="ECO:0007669"/>
    <property type="project" value="UniProtKB-KW"/>
</dbReference>
<evidence type="ECO:0000256" key="2">
    <source>
        <dbReference type="ARBA" id="ARBA00012832"/>
    </source>
</evidence>
<keyword evidence="3 13" id="KW-0436">Ligase</keyword>
<dbReference type="GO" id="GO:0004817">
    <property type="term" value="F:cysteine-tRNA ligase activity"/>
    <property type="evidence" value="ECO:0007669"/>
    <property type="project" value="UniProtKB-EC"/>
</dbReference>
<gene>
    <name evidence="13" type="ORF">L201_000179</name>
</gene>
<keyword evidence="5" id="KW-0547">Nucleotide-binding</keyword>
<protein>
    <recommendedName>
        <fullName evidence="2">cysteine--tRNA ligase</fullName>
        <ecNumber evidence="2">6.1.1.16</ecNumber>
    </recommendedName>
    <alternativeName>
        <fullName evidence="10">Cysteinyl-tRNA synthetase</fullName>
    </alternativeName>
</protein>
<name>A0AAX4JKI9_9TREE</name>
<evidence type="ECO:0000256" key="5">
    <source>
        <dbReference type="ARBA" id="ARBA00022741"/>
    </source>
</evidence>
<keyword evidence="11" id="KW-0175">Coiled coil</keyword>
<evidence type="ECO:0000256" key="3">
    <source>
        <dbReference type="ARBA" id="ARBA00022598"/>
    </source>
</evidence>
<dbReference type="GeneID" id="91090851"/>
<keyword evidence="14" id="KW-1185">Reference proteome</keyword>
<keyword evidence="7" id="KW-0067">ATP-binding</keyword>
<dbReference type="GO" id="GO:0046872">
    <property type="term" value="F:metal ion binding"/>
    <property type="evidence" value="ECO:0007669"/>
    <property type="project" value="UniProtKB-KW"/>
</dbReference>
<dbReference type="SUPFAM" id="SSF52374">
    <property type="entry name" value="Nucleotidylyl transferase"/>
    <property type="match status" value="1"/>
</dbReference>
<keyword evidence="8" id="KW-0648">Protein biosynthesis</keyword>
<dbReference type="InterPro" id="IPR009080">
    <property type="entry name" value="tRNAsynth_Ia_anticodon-bd"/>
</dbReference>
<evidence type="ECO:0000256" key="8">
    <source>
        <dbReference type="ARBA" id="ARBA00022917"/>
    </source>
</evidence>
<dbReference type="GO" id="GO:0006423">
    <property type="term" value="P:cysteinyl-tRNA aminoacylation"/>
    <property type="evidence" value="ECO:0007669"/>
    <property type="project" value="InterPro"/>
</dbReference>
<dbReference type="GO" id="GO:0005737">
    <property type="term" value="C:cytoplasm"/>
    <property type="evidence" value="ECO:0007669"/>
    <property type="project" value="TreeGrafter"/>
</dbReference>
<dbReference type="PANTHER" id="PTHR10890:SF3">
    <property type="entry name" value="CYSTEINE--TRNA LIGASE, CYTOPLASMIC"/>
    <property type="match status" value="1"/>
</dbReference>
<reference evidence="13 14" key="1">
    <citation type="submission" date="2024-01" db="EMBL/GenBank/DDBJ databases">
        <title>Comparative genomics of Cryptococcus and Kwoniella reveals pathogenesis evolution and contrasting modes of karyotype evolution via chromosome fusion or intercentromeric recombination.</title>
        <authorList>
            <person name="Coelho M.A."/>
            <person name="David-Palma M."/>
            <person name="Shea T."/>
            <person name="Bowers K."/>
            <person name="McGinley-Smith S."/>
            <person name="Mohammad A.W."/>
            <person name="Gnirke A."/>
            <person name="Yurkov A.M."/>
            <person name="Nowrousian M."/>
            <person name="Sun S."/>
            <person name="Cuomo C.A."/>
            <person name="Heitman J."/>
        </authorList>
    </citation>
    <scope>NUCLEOTIDE SEQUENCE [LARGE SCALE GENOMIC DNA]</scope>
    <source>
        <strain evidence="13 14">CBS 6074</strain>
    </source>
</reference>
<keyword evidence="6" id="KW-0862">Zinc</keyword>
<dbReference type="AlphaFoldDB" id="A0AAX4JKI9"/>
<sequence>MSSSSKASASTSTKPLQVEEEEPVLRVYNSLTRSKDVFKTRKPKHIDWYNCGPTVYDSSHMGHARNYLTQDIIRRILRDYFGYNVNFVMNITDIDDKIILRAREGYLLDQTKSTNSTLTSDMIKDTKLAFSKFLNSKLIKSLPSTIPEISSIENDLEIFDIILNKDKSDSTFAEAAKSKEEKWTLYLASLLKASTAIKKAESLMNGSGSTQNDVNDLVDGTSDVLGPYYGETLGHTIEDPISISRKLALYWESQFFQDMEKLNILPPNIKPRVSEYVKEIVEFVDKIIKNGFAYEAEGSVWFDVEKFDGAQGDGFRHDYAKLQPSSKGNKKLIDEGEGALTGSKGKRQAADFALWKAKSKPGEPAWPSPWGDGRPGWHIECSVMASAILGKGMDIHSGGVDLMFPHHDNELAQSEAYHGCQQWVNYFLHTGHLHIEGLKMSKSLKNFITIEEELSRNTARRLRLAFMLQTWNQKLDYSRGLIADTKAKEETFDNFFANVNARLAQAAPTADGLHQNGSAEEAITNDLFNAQRDFHAALCDSFNTPAAIQTLLDLIAKTNIYFSAKGRDANLAVVTNIAEWITRMLRMFGLGEGAPAKNGIGWGIAVVGGEAAQNGQDVTSQIEPWARTISSFRDTVRKLAMDKSISSEELSRRILTLSDKFRDEDAVNLGLQLDDGQGSDGGALWKLVDSKTLIEQREEKKRIASEKLAKKQANAKAAEEKKLAQLEKGKIPPLEMFKPPYITPDNLYTDWDSQGLPLKDSEGKDVSKSTIKRLVKEQKVQEKLHDAYLQWKKEQEGK</sequence>
<evidence type="ECO:0000256" key="4">
    <source>
        <dbReference type="ARBA" id="ARBA00022723"/>
    </source>
</evidence>
<evidence type="ECO:0000256" key="6">
    <source>
        <dbReference type="ARBA" id="ARBA00022833"/>
    </source>
</evidence>
<dbReference type="InterPro" id="IPR015803">
    <property type="entry name" value="Cys-tRNA-ligase"/>
</dbReference>
<dbReference type="PANTHER" id="PTHR10890">
    <property type="entry name" value="CYSTEINYL-TRNA SYNTHETASE"/>
    <property type="match status" value="1"/>
</dbReference>
<evidence type="ECO:0000256" key="11">
    <source>
        <dbReference type="SAM" id="Coils"/>
    </source>
</evidence>
<accession>A0AAX4JKI9</accession>
<proteinExistence type="inferred from homology"/>
<keyword evidence="9" id="KW-0030">Aminoacyl-tRNA synthetase</keyword>
<dbReference type="HAMAP" id="MF_00041">
    <property type="entry name" value="Cys_tRNA_synth"/>
    <property type="match status" value="1"/>
</dbReference>
<evidence type="ECO:0000259" key="12">
    <source>
        <dbReference type="Pfam" id="PF01406"/>
    </source>
</evidence>
<dbReference type="Gene3D" id="3.40.50.620">
    <property type="entry name" value="HUPs"/>
    <property type="match status" value="2"/>
</dbReference>
<feature type="domain" description="tRNA synthetases class I catalytic" evidence="12">
    <location>
        <begin position="38"/>
        <end position="486"/>
    </location>
</feature>
<dbReference type="InterPro" id="IPR024909">
    <property type="entry name" value="Cys-tRNA/MSH_ligase"/>
</dbReference>
<evidence type="ECO:0000313" key="13">
    <source>
        <dbReference type="EMBL" id="WWC85317.1"/>
    </source>
</evidence>
<dbReference type="Proteomes" id="UP001355207">
    <property type="component" value="Chromosome 1"/>
</dbReference>
<dbReference type="SUPFAM" id="SSF47323">
    <property type="entry name" value="Anticodon-binding domain of a subclass of class I aminoacyl-tRNA synthetases"/>
    <property type="match status" value="1"/>
</dbReference>
<feature type="coiled-coil region" evidence="11">
    <location>
        <begin position="694"/>
        <end position="729"/>
    </location>
</feature>
<dbReference type="Gene3D" id="1.20.120.640">
    <property type="entry name" value="Anticodon-binding domain of a subclass of class I aminoacyl-tRNA synthetases"/>
    <property type="match status" value="1"/>
</dbReference>
<dbReference type="CDD" id="cd00672">
    <property type="entry name" value="CysRS_core"/>
    <property type="match status" value="1"/>
</dbReference>
<evidence type="ECO:0000256" key="10">
    <source>
        <dbReference type="ARBA" id="ARBA00031499"/>
    </source>
</evidence>
<dbReference type="PRINTS" id="PR00983">
    <property type="entry name" value="TRNASYNTHCYS"/>
</dbReference>
<evidence type="ECO:0000313" key="14">
    <source>
        <dbReference type="Proteomes" id="UP001355207"/>
    </source>
</evidence>